<organism evidence="6 7">
    <name type="scientific">Rhodohalobacter sulfatireducens</name>
    <dbReference type="NCBI Taxonomy" id="2911366"/>
    <lineage>
        <taxon>Bacteria</taxon>
        <taxon>Pseudomonadati</taxon>
        <taxon>Balneolota</taxon>
        <taxon>Balneolia</taxon>
        <taxon>Balneolales</taxon>
        <taxon>Balneolaceae</taxon>
        <taxon>Rhodohalobacter</taxon>
    </lineage>
</organism>
<evidence type="ECO:0000256" key="1">
    <source>
        <dbReference type="ARBA" id="ARBA00022723"/>
    </source>
</evidence>
<evidence type="ECO:0000256" key="3">
    <source>
        <dbReference type="ARBA" id="ARBA00022833"/>
    </source>
</evidence>
<keyword evidence="1" id="KW-0479">Metal-binding</keyword>
<keyword evidence="3" id="KW-0862">Zinc</keyword>
<evidence type="ECO:0000313" key="7">
    <source>
        <dbReference type="Proteomes" id="UP001165366"/>
    </source>
</evidence>
<accession>A0ABS9KEI9</accession>
<dbReference type="Proteomes" id="UP001165366">
    <property type="component" value="Unassembled WGS sequence"/>
</dbReference>
<feature type="domain" description="Zinc finger DksA/TraR C4-type" evidence="5">
    <location>
        <begin position="79"/>
        <end position="109"/>
    </location>
</feature>
<evidence type="ECO:0000313" key="6">
    <source>
        <dbReference type="EMBL" id="MCG2589272.1"/>
    </source>
</evidence>
<dbReference type="Pfam" id="PF01258">
    <property type="entry name" value="zf-dskA_traR"/>
    <property type="match status" value="1"/>
</dbReference>
<dbReference type="RefSeq" id="WP_237854635.1">
    <property type="nucleotide sequence ID" value="NZ_JAKLWS010000014.1"/>
</dbReference>
<reference evidence="6" key="1">
    <citation type="submission" date="2022-01" db="EMBL/GenBank/DDBJ databases">
        <authorList>
            <person name="Wang Y."/>
        </authorList>
    </citation>
    <scope>NUCLEOTIDE SEQUENCE</scope>
    <source>
        <strain evidence="6">WB101</strain>
    </source>
</reference>
<name>A0ABS9KEI9_9BACT</name>
<evidence type="ECO:0000256" key="2">
    <source>
        <dbReference type="ARBA" id="ARBA00022771"/>
    </source>
</evidence>
<reference evidence="6" key="2">
    <citation type="submission" date="2024-05" db="EMBL/GenBank/DDBJ databases">
        <title>Rhodohalobacter halophilus gen. nov., sp. nov., a moderately halophilic member of the family Balneolaceae.</title>
        <authorList>
            <person name="Xia J."/>
        </authorList>
    </citation>
    <scope>NUCLEOTIDE SEQUENCE</scope>
    <source>
        <strain evidence="6">WB101</strain>
    </source>
</reference>
<dbReference type="SUPFAM" id="SSF57716">
    <property type="entry name" value="Glucocorticoid receptor-like (DNA-binding domain)"/>
    <property type="match status" value="1"/>
</dbReference>
<evidence type="ECO:0000259" key="5">
    <source>
        <dbReference type="Pfam" id="PF01258"/>
    </source>
</evidence>
<sequence>MEATEREEMKQVILDKLEETKQEIEQLKELTKPVEPDNAYGRLSRMDAINNKTINDAALREQKNRLQKLERALDNLEDGKYGDCIKCGDPIPVGRLKFMPWTTRCVKCA</sequence>
<proteinExistence type="predicted"/>
<dbReference type="EMBL" id="JAKLWS010000014">
    <property type="protein sequence ID" value="MCG2589272.1"/>
    <property type="molecule type" value="Genomic_DNA"/>
</dbReference>
<keyword evidence="2" id="KW-0863">Zinc-finger</keyword>
<evidence type="ECO:0000256" key="4">
    <source>
        <dbReference type="PROSITE-ProRule" id="PRU00510"/>
    </source>
</evidence>
<protein>
    <submittedName>
        <fullName evidence="6">TraR/DksA family transcriptional regulator</fullName>
    </submittedName>
</protein>
<dbReference type="PANTHER" id="PTHR33823">
    <property type="entry name" value="RNA POLYMERASE-BINDING TRANSCRIPTION FACTOR DKSA-RELATED"/>
    <property type="match status" value="1"/>
</dbReference>
<keyword evidence="7" id="KW-1185">Reference proteome</keyword>
<feature type="zinc finger region" description="dksA C4-type" evidence="4">
    <location>
        <begin position="84"/>
        <end position="108"/>
    </location>
</feature>
<dbReference type="Gene3D" id="1.20.120.910">
    <property type="entry name" value="DksA, coiled-coil domain"/>
    <property type="match status" value="1"/>
</dbReference>
<dbReference type="InterPro" id="IPR000962">
    <property type="entry name" value="Znf_DskA_TraR"/>
</dbReference>
<dbReference type="PROSITE" id="PS51128">
    <property type="entry name" value="ZF_DKSA_2"/>
    <property type="match status" value="1"/>
</dbReference>
<gene>
    <name evidence="6" type="ORF">L6773_11900</name>
</gene>
<comment type="caution">
    <text evidence="6">The sequence shown here is derived from an EMBL/GenBank/DDBJ whole genome shotgun (WGS) entry which is preliminary data.</text>
</comment>